<gene>
    <name evidence="4" type="ORF">SADUNF_Sadunf09G0069200</name>
</gene>
<keyword evidence="2" id="KW-0472">Membrane</keyword>
<evidence type="ECO:0000256" key="2">
    <source>
        <dbReference type="RuleBase" id="RU366041"/>
    </source>
</evidence>
<sequence>MTSRPQTPPLSKPEGDQDPMARPAPTTTSLTLPFPTSRKKATGVRPWLLLDSTGQAQVEEVGKHAIMRRTGLPARDLRILDPLLSYPSTVLGRERAIVINLEHIKAIITAQEVWLLNSRDPSVTPFVEELQGRLTFHYHATKAQEGNGDHSKANPYRVEEPGSKGSSPQKSPVGFSHFEDCNEGIQAEGKQGLENRDGSKILPYEFVALETCLEAACSCLESEAKTLEQEAHPALDKLTSKISTLNLERVRQIKSRLVAITGRVQKVRDELEHLLDDDEDMVELYLTEKLVQQQLDDSSTSSLNEGNDMDDDELQADSDDSIPAEVSLGALTSHKDDDINNIDNEHDHQFTAPHGLGRYSNTHTSTTRSAISKNLNVEELEMLLEAYFVQIDGTLNKLSTLREYVDDTEDYINIMLDDKQNHLLQMGVMLTTATLVVSCFVVVVGIFGMNIKIAMFKEDVQTGMPKFLWTLAGGTSGVIFLYVIAIAWCKHKRLLDN</sequence>
<dbReference type="GO" id="GO:0016020">
    <property type="term" value="C:membrane"/>
    <property type="evidence" value="ECO:0007669"/>
    <property type="project" value="UniProtKB-SubCell"/>
</dbReference>
<accession>A0A835MZY8</accession>
<dbReference type="InterPro" id="IPR039204">
    <property type="entry name" value="MRS2-like"/>
</dbReference>
<feature type="transmembrane region" description="Helical" evidence="2">
    <location>
        <begin position="423"/>
        <end position="447"/>
    </location>
</feature>
<comment type="subcellular location">
    <subcellularLocation>
        <location evidence="2">Membrane</location>
        <topology evidence="2">Multi-pass membrane protein</topology>
    </subcellularLocation>
</comment>
<proteinExistence type="inferred from homology"/>
<dbReference type="Gene3D" id="1.20.58.340">
    <property type="entry name" value="Magnesium transport protein CorA, transmembrane region"/>
    <property type="match status" value="1"/>
</dbReference>
<evidence type="ECO:0000313" key="5">
    <source>
        <dbReference type="Proteomes" id="UP000657918"/>
    </source>
</evidence>
<keyword evidence="2" id="KW-0460">Magnesium</keyword>
<keyword evidence="2" id="KW-0406">Ion transport</keyword>
<feature type="compositionally biased region" description="Low complexity" evidence="3">
    <location>
        <begin position="21"/>
        <end position="36"/>
    </location>
</feature>
<dbReference type="PANTHER" id="PTHR13890">
    <property type="entry name" value="RNA SPLICING PROTEIN MRS2, MITOCHONDRIAL"/>
    <property type="match status" value="1"/>
</dbReference>
<reference evidence="4 5" key="1">
    <citation type="submission" date="2020-10" db="EMBL/GenBank/DDBJ databases">
        <title>Plant Genome Project.</title>
        <authorList>
            <person name="Zhang R.-G."/>
        </authorList>
    </citation>
    <scope>NUCLEOTIDE SEQUENCE [LARGE SCALE GENOMIC DNA]</scope>
    <source>
        <strain evidence="4">FAFU-HL-1</strain>
        <tissue evidence="4">Leaf</tissue>
    </source>
</reference>
<dbReference type="OrthoDB" id="10251508at2759"/>
<dbReference type="Proteomes" id="UP000657918">
    <property type="component" value="Unassembled WGS sequence"/>
</dbReference>
<evidence type="ECO:0000256" key="3">
    <source>
        <dbReference type="SAM" id="MobiDB-lite"/>
    </source>
</evidence>
<feature type="region of interest" description="Disordered" evidence="3">
    <location>
        <begin position="1"/>
        <end position="38"/>
    </location>
</feature>
<name>A0A835MZY8_9ROSI</name>
<feature type="compositionally biased region" description="Basic and acidic residues" evidence="3">
    <location>
        <begin position="334"/>
        <end position="349"/>
    </location>
</feature>
<keyword evidence="2" id="KW-0812">Transmembrane</keyword>
<feature type="region of interest" description="Disordered" evidence="3">
    <location>
        <begin position="295"/>
        <end position="317"/>
    </location>
</feature>
<dbReference type="Gene3D" id="2.40.128.330">
    <property type="match status" value="1"/>
</dbReference>
<dbReference type="AlphaFoldDB" id="A0A835MZY8"/>
<dbReference type="PANTHER" id="PTHR13890:SF35">
    <property type="entry name" value="MAGNESIUM TRANSPORTER MRS2-3"/>
    <property type="match status" value="1"/>
</dbReference>
<protein>
    <recommendedName>
        <fullName evidence="2">Magnesium transporter</fullName>
    </recommendedName>
</protein>
<dbReference type="FunFam" id="2.40.128.330:FF:000001">
    <property type="entry name" value="Magnesium transporter MRS2-1"/>
    <property type="match status" value="1"/>
</dbReference>
<feature type="region of interest" description="Disordered" evidence="3">
    <location>
        <begin position="334"/>
        <end position="359"/>
    </location>
</feature>
<feature type="compositionally biased region" description="Basic and acidic residues" evidence="3">
    <location>
        <begin position="147"/>
        <end position="162"/>
    </location>
</feature>
<comment type="similarity">
    <text evidence="1 2">Belongs to the CorA metal ion transporter (MIT) (TC 1.A.35.5) family.</text>
</comment>
<feature type="compositionally biased region" description="Acidic residues" evidence="3">
    <location>
        <begin position="307"/>
        <end position="317"/>
    </location>
</feature>
<dbReference type="CDD" id="cd12823">
    <property type="entry name" value="Mrs2_Mfm1p-like"/>
    <property type="match status" value="1"/>
</dbReference>
<dbReference type="EMBL" id="JADGMS010000009">
    <property type="protein sequence ID" value="KAF9675788.1"/>
    <property type="molecule type" value="Genomic_DNA"/>
</dbReference>
<feature type="transmembrane region" description="Helical" evidence="2">
    <location>
        <begin position="467"/>
        <end position="489"/>
    </location>
</feature>
<feature type="region of interest" description="Disordered" evidence="3">
    <location>
        <begin position="142"/>
        <end position="173"/>
    </location>
</feature>
<keyword evidence="2" id="KW-0813">Transport</keyword>
<evidence type="ECO:0000313" key="4">
    <source>
        <dbReference type="EMBL" id="KAF9675788.1"/>
    </source>
</evidence>
<comment type="caution">
    <text evidence="4">The sequence shown here is derived from an EMBL/GenBank/DDBJ whole genome shotgun (WGS) entry which is preliminary data.</text>
</comment>
<dbReference type="Pfam" id="PF22099">
    <property type="entry name" value="MRS2-like"/>
    <property type="match status" value="3"/>
</dbReference>
<comment type="function">
    <text evidence="2">Magnesium transporter that may mediate the influx of magnesium.</text>
</comment>
<dbReference type="GO" id="GO:0015095">
    <property type="term" value="F:magnesium ion transmembrane transporter activity"/>
    <property type="evidence" value="ECO:0007669"/>
    <property type="project" value="UniProtKB-ARBA"/>
</dbReference>
<feature type="compositionally biased region" description="Low complexity" evidence="3">
    <location>
        <begin position="163"/>
        <end position="172"/>
    </location>
</feature>
<evidence type="ECO:0000256" key="1">
    <source>
        <dbReference type="ARBA" id="ARBA00007535"/>
    </source>
</evidence>
<organism evidence="4 5">
    <name type="scientific">Salix dunnii</name>
    <dbReference type="NCBI Taxonomy" id="1413687"/>
    <lineage>
        <taxon>Eukaryota</taxon>
        <taxon>Viridiplantae</taxon>
        <taxon>Streptophyta</taxon>
        <taxon>Embryophyta</taxon>
        <taxon>Tracheophyta</taxon>
        <taxon>Spermatophyta</taxon>
        <taxon>Magnoliopsida</taxon>
        <taxon>eudicotyledons</taxon>
        <taxon>Gunneridae</taxon>
        <taxon>Pentapetalae</taxon>
        <taxon>rosids</taxon>
        <taxon>fabids</taxon>
        <taxon>Malpighiales</taxon>
        <taxon>Salicaceae</taxon>
        <taxon>Saliceae</taxon>
        <taxon>Salix</taxon>
    </lineage>
</organism>
<feature type="compositionally biased region" description="Pro residues" evidence="3">
    <location>
        <begin position="1"/>
        <end position="11"/>
    </location>
</feature>
<keyword evidence="2" id="KW-1133">Transmembrane helix</keyword>
<keyword evidence="5" id="KW-1185">Reference proteome</keyword>